<evidence type="ECO:0000313" key="4">
    <source>
        <dbReference type="Proteomes" id="UP001161247"/>
    </source>
</evidence>
<dbReference type="InterPro" id="IPR046848">
    <property type="entry name" value="E_motif"/>
</dbReference>
<sequence length="514" mass="57163">MSKYGQFCLSLLTKCKTLDSFKQIHAQVFTNGLHADRFVAGKLILHCSINLSGAALNYGFCILNKTPNPDVFMWNTLIRGLAESDTPETSLHMFIHMLRNSNFLPDSFSFAFTLKGAANLKCLKSGSQLHCQAFLRGFSSHIFVGTTLVSLYAECGLVFMSKAVFDEMPEPNVVAWNALLTAYIRCNDVMGAERLFYLMPFRDLTTMNLMLAGYTKSGKLDLAKKLFSGMLVKDDVSWSTMIFGLSHAGNYVESFRCFRELLRLGLTPNQVSLSQVLSTCAHTGDFEFGKVLHSLIEKLGLAWIPSVNNALLDAYSKCGNLEMAYLVFERMPMKKNIVSWTSIITGLAIHGYDEEAIRMFNAMKGSGVRPDEIAFVSILDACSHAGLIEQGEKIFSMMSNYFGVDPTIEHYGCMVDLYGRSGQLRKAYDFVVQMPIPATAVIWRIILGACSLFGNVEIAERANERLAKLDPANSGDCVLLSNVYAHAGEQKHVVSLRQSMVEQNIRKTPGWSMI</sequence>
<keyword evidence="4" id="KW-1185">Reference proteome</keyword>
<dbReference type="AlphaFoldDB" id="A0AAV1DWE1"/>
<dbReference type="InterPro" id="IPR011990">
    <property type="entry name" value="TPR-like_helical_dom_sf"/>
</dbReference>
<protein>
    <submittedName>
        <fullName evidence="3">OLC1v1012544C1</fullName>
    </submittedName>
</protein>
<dbReference type="Proteomes" id="UP001161247">
    <property type="component" value="Chromosome 7"/>
</dbReference>
<dbReference type="FunFam" id="1.25.40.10:FF:001093">
    <property type="entry name" value="Pentatricopeptide repeat-containing protein At2g34400"/>
    <property type="match status" value="1"/>
</dbReference>
<dbReference type="FunFam" id="1.25.40.10:FF:000934">
    <property type="entry name" value="Pentatricopeptide repeat-containing protein"/>
    <property type="match status" value="1"/>
</dbReference>
<dbReference type="Gene3D" id="1.25.40.10">
    <property type="entry name" value="Tetratricopeptide repeat domain"/>
    <property type="match status" value="4"/>
</dbReference>
<dbReference type="PANTHER" id="PTHR47926:SF411">
    <property type="entry name" value="PENTATRICOPEPTIDE REPEAT-CONTAINING PROTEIN"/>
    <property type="match status" value="1"/>
</dbReference>
<evidence type="ECO:0000256" key="1">
    <source>
        <dbReference type="ARBA" id="ARBA00022737"/>
    </source>
</evidence>
<name>A0AAV1DWE1_OLDCO</name>
<accession>A0AAV1DWE1</accession>
<dbReference type="GO" id="GO:0009451">
    <property type="term" value="P:RNA modification"/>
    <property type="evidence" value="ECO:0007669"/>
    <property type="project" value="InterPro"/>
</dbReference>
<feature type="repeat" description="PPR" evidence="2">
    <location>
        <begin position="336"/>
        <end position="370"/>
    </location>
</feature>
<proteinExistence type="predicted"/>
<reference evidence="3" key="1">
    <citation type="submission" date="2023-03" db="EMBL/GenBank/DDBJ databases">
        <authorList>
            <person name="Julca I."/>
        </authorList>
    </citation>
    <scope>NUCLEOTIDE SEQUENCE</scope>
</reference>
<dbReference type="PROSITE" id="PS51375">
    <property type="entry name" value="PPR"/>
    <property type="match status" value="4"/>
</dbReference>
<feature type="repeat" description="PPR" evidence="2">
    <location>
        <begin position="203"/>
        <end position="233"/>
    </location>
</feature>
<feature type="repeat" description="PPR" evidence="2">
    <location>
        <begin position="70"/>
        <end position="105"/>
    </location>
</feature>
<feature type="repeat" description="PPR" evidence="2">
    <location>
        <begin position="234"/>
        <end position="268"/>
    </location>
</feature>
<organism evidence="3 4">
    <name type="scientific">Oldenlandia corymbosa var. corymbosa</name>
    <dbReference type="NCBI Taxonomy" id="529605"/>
    <lineage>
        <taxon>Eukaryota</taxon>
        <taxon>Viridiplantae</taxon>
        <taxon>Streptophyta</taxon>
        <taxon>Embryophyta</taxon>
        <taxon>Tracheophyta</taxon>
        <taxon>Spermatophyta</taxon>
        <taxon>Magnoliopsida</taxon>
        <taxon>eudicotyledons</taxon>
        <taxon>Gunneridae</taxon>
        <taxon>Pentapetalae</taxon>
        <taxon>asterids</taxon>
        <taxon>lamiids</taxon>
        <taxon>Gentianales</taxon>
        <taxon>Rubiaceae</taxon>
        <taxon>Rubioideae</taxon>
        <taxon>Spermacoceae</taxon>
        <taxon>Hedyotis-Oldenlandia complex</taxon>
        <taxon>Oldenlandia</taxon>
    </lineage>
</organism>
<dbReference type="GO" id="GO:0003723">
    <property type="term" value="F:RNA binding"/>
    <property type="evidence" value="ECO:0007669"/>
    <property type="project" value="InterPro"/>
</dbReference>
<gene>
    <name evidence="3" type="ORF">OLC1_LOCUS19398</name>
</gene>
<dbReference type="Pfam" id="PF01535">
    <property type="entry name" value="PPR"/>
    <property type="match status" value="7"/>
</dbReference>
<dbReference type="PANTHER" id="PTHR47926">
    <property type="entry name" value="PENTATRICOPEPTIDE REPEAT-CONTAINING PROTEIN"/>
    <property type="match status" value="1"/>
</dbReference>
<dbReference type="Pfam" id="PF13041">
    <property type="entry name" value="PPR_2"/>
    <property type="match status" value="1"/>
</dbReference>
<dbReference type="NCBIfam" id="TIGR00756">
    <property type="entry name" value="PPR"/>
    <property type="match status" value="3"/>
</dbReference>
<evidence type="ECO:0000256" key="2">
    <source>
        <dbReference type="PROSITE-ProRule" id="PRU00708"/>
    </source>
</evidence>
<dbReference type="Pfam" id="PF20431">
    <property type="entry name" value="E_motif"/>
    <property type="match status" value="1"/>
</dbReference>
<keyword evidence="1" id="KW-0677">Repeat</keyword>
<dbReference type="EMBL" id="OX459124">
    <property type="protein sequence ID" value="CAI9112152.1"/>
    <property type="molecule type" value="Genomic_DNA"/>
</dbReference>
<dbReference type="InterPro" id="IPR046960">
    <property type="entry name" value="PPR_At4g14850-like_plant"/>
</dbReference>
<evidence type="ECO:0000313" key="3">
    <source>
        <dbReference type="EMBL" id="CAI9112152.1"/>
    </source>
</evidence>
<dbReference type="InterPro" id="IPR002885">
    <property type="entry name" value="PPR_rpt"/>
</dbReference>